<reference evidence="1" key="1">
    <citation type="journal article" date="2015" name="Nature">
        <title>Complex archaea that bridge the gap between prokaryotes and eukaryotes.</title>
        <authorList>
            <person name="Spang A."/>
            <person name="Saw J.H."/>
            <person name="Jorgensen S.L."/>
            <person name="Zaremba-Niedzwiedzka K."/>
            <person name="Martijn J."/>
            <person name="Lind A.E."/>
            <person name="van Eijk R."/>
            <person name="Schleper C."/>
            <person name="Guy L."/>
            <person name="Ettema T.J."/>
        </authorList>
    </citation>
    <scope>NUCLEOTIDE SEQUENCE</scope>
</reference>
<protein>
    <submittedName>
        <fullName evidence="1">Uncharacterized protein</fullName>
    </submittedName>
</protein>
<comment type="caution">
    <text evidence="1">The sequence shown here is derived from an EMBL/GenBank/DDBJ whole genome shotgun (WGS) entry which is preliminary data.</text>
</comment>
<organism evidence="1">
    <name type="scientific">marine sediment metagenome</name>
    <dbReference type="NCBI Taxonomy" id="412755"/>
    <lineage>
        <taxon>unclassified sequences</taxon>
        <taxon>metagenomes</taxon>
        <taxon>ecological metagenomes</taxon>
    </lineage>
</organism>
<accession>A0A0F9J701</accession>
<gene>
    <name evidence="1" type="ORF">LCGC14_1566980</name>
</gene>
<evidence type="ECO:0000313" key="1">
    <source>
        <dbReference type="EMBL" id="KKM28199.1"/>
    </source>
</evidence>
<name>A0A0F9J701_9ZZZZ</name>
<dbReference type="EMBL" id="LAZR01012170">
    <property type="protein sequence ID" value="KKM28199.1"/>
    <property type="molecule type" value="Genomic_DNA"/>
</dbReference>
<sequence>MKTNVLIQYQGVDTQETFGNRTIFILISRERSTIYNRLAGTE</sequence>
<proteinExistence type="predicted"/>
<dbReference type="AlphaFoldDB" id="A0A0F9J701"/>